<dbReference type="InterPro" id="IPR011006">
    <property type="entry name" value="CheY-like_superfamily"/>
</dbReference>
<evidence type="ECO:0000256" key="6">
    <source>
        <dbReference type="PROSITE-ProRule" id="PRU01091"/>
    </source>
</evidence>
<organism evidence="9 10">
    <name type="scientific">Deinococcus radiotolerans</name>
    <dbReference type="NCBI Taxonomy" id="1309407"/>
    <lineage>
        <taxon>Bacteria</taxon>
        <taxon>Thermotogati</taxon>
        <taxon>Deinococcota</taxon>
        <taxon>Deinococci</taxon>
        <taxon>Deinococcales</taxon>
        <taxon>Deinococcaceae</taxon>
        <taxon>Deinococcus</taxon>
    </lineage>
</organism>
<dbReference type="InterPro" id="IPR001789">
    <property type="entry name" value="Sig_transdc_resp-reg_receiver"/>
</dbReference>
<feature type="DNA-binding region" description="OmpR/PhoB-type" evidence="6">
    <location>
        <begin position="136"/>
        <end position="235"/>
    </location>
</feature>
<evidence type="ECO:0000256" key="2">
    <source>
        <dbReference type="ARBA" id="ARBA00023015"/>
    </source>
</evidence>
<evidence type="ECO:0000256" key="3">
    <source>
        <dbReference type="ARBA" id="ARBA00023125"/>
    </source>
</evidence>
<evidence type="ECO:0000256" key="4">
    <source>
        <dbReference type="ARBA" id="ARBA00023163"/>
    </source>
</evidence>
<dbReference type="InterPro" id="IPR036388">
    <property type="entry name" value="WH-like_DNA-bd_sf"/>
</dbReference>
<evidence type="ECO:0000256" key="1">
    <source>
        <dbReference type="ARBA" id="ARBA00022553"/>
    </source>
</evidence>
<dbReference type="CDD" id="cd00383">
    <property type="entry name" value="trans_reg_C"/>
    <property type="match status" value="1"/>
</dbReference>
<reference evidence="10" key="1">
    <citation type="journal article" date="2019" name="Int. J. Syst. Evol. Microbiol.">
        <title>The Global Catalogue of Microorganisms (GCM) 10K type strain sequencing project: providing services to taxonomists for standard genome sequencing and annotation.</title>
        <authorList>
            <consortium name="The Broad Institute Genomics Platform"/>
            <consortium name="The Broad Institute Genome Sequencing Center for Infectious Disease"/>
            <person name="Wu L."/>
            <person name="Ma J."/>
        </authorList>
    </citation>
    <scope>NUCLEOTIDE SEQUENCE [LARGE SCALE GENOMIC DNA]</scope>
    <source>
        <strain evidence="10">JCM 19173</strain>
    </source>
</reference>
<keyword evidence="4" id="KW-0804">Transcription</keyword>
<accession>A0ABQ2FPN0</accession>
<feature type="modified residue" description="4-aspartylphosphate" evidence="5">
    <location>
        <position position="65"/>
    </location>
</feature>
<feature type="domain" description="Response regulatory" evidence="7">
    <location>
        <begin position="18"/>
        <end position="130"/>
    </location>
</feature>
<evidence type="ECO:0000256" key="5">
    <source>
        <dbReference type="PROSITE-ProRule" id="PRU00169"/>
    </source>
</evidence>
<sequence>MAVEDARPGVTEEVGVATVLIVDDDPAIVEVLAAYLRAEGHAVLTAGDGVQALPLLVRAHVAIIDWMLPGLSGLEVTAHARQTQPQLPVLLLTARGEVDDRLAGLDAGADDYVVKPFSPREVVARVRALLRRVAVRDEIEIGGLTLDVQGRTATLDGQPLAFSRTEFDLLATLAQHPGLLWTRERLLERVWGPEFPGVTRVVDVHVTAVRRKLGDEPDSPRFIETVRGAGYRFKES</sequence>
<dbReference type="SUPFAM" id="SSF52172">
    <property type="entry name" value="CheY-like"/>
    <property type="match status" value="1"/>
</dbReference>
<feature type="domain" description="OmpR/PhoB-type" evidence="8">
    <location>
        <begin position="136"/>
        <end position="235"/>
    </location>
</feature>
<dbReference type="PANTHER" id="PTHR48111:SF4">
    <property type="entry name" value="DNA-BINDING DUAL TRANSCRIPTIONAL REGULATOR OMPR"/>
    <property type="match status" value="1"/>
</dbReference>
<evidence type="ECO:0000259" key="8">
    <source>
        <dbReference type="PROSITE" id="PS51755"/>
    </source>
</evidence>
<gene>
    <name evidence="9" type="ORF">GCM10010844_36540</name>
</gene>
<dbReference type="PROSITE" id="PS51755">
    <property type="entry name" value="OMPR_PHOB"/>
    <property type="match status" value="1"/>
</dbReference>
<evidence type="ECO:0000313" key="9">
    <source>
        <dbReference type="EMBL" id="GGL14467.1"/>
    </source>
</evidence>
<keyword evidence="10" id="KW-1185">Reference proteome</keyword>
<dbReference type="Gene3D" id="6.10.250.690">
    <property type="match status" value="1"/>
</dbReference>
<dbReference type="Gene3D" id="3.40.50.2300">
    <property type="match status" value="1"/>
</dbReference>
<dbReference type="EMBL" id="BMPE01000018">
    <property type="protein sequence ID" value="GGL14467.1"/>
    <property type="molecule type" value="Genomic_DNA"/>
</dbReference>
<dbReference type="PROSITE" id="PS50110">
    <property type="entry name" value="RESPONSE_REGULATORY"/>
    <property type="match status" value="1"/>
</dbReference>
<keyword evidence="1 5" id="KW-0597">Phosphoprotein</keyword>
<dbReference type="SMART" id="SM00448">
    <property type="entry name" value="REC"/>
    <property type="match status" value="1"/>
</dbReference>
<dbReference type="InterPro" id="IPR001867">
    <property type="entry name" value="OmpR/PhoB-type_DNA-bd"/>
</dbReference>
<dbReference type="Proteomes" id="UP000604341">
    <property type="component" value="Unassembled WGS sequence"/>
</dbReference>
<dbReference type="GO" id="GO:0003677">
    <property type="term" value="F:DNA binding"/>
    <property type="evidence" value="ECO:0007669"/>
    <property type="project" value="UniProtKB-KW"/>
</dbReference>
<evidence type="ECO:0000313" key="10">
    <source>
        <dbReference type="Proteomes" id="UP000604341"/>
    </source>
</evidence>
<dbReference type="Pfam" id="PF00072">
    <property type="entry name" value="Response_reg"/>
    <property type="match status" value="1"/>
</dbReference>
<dbReference type="Gene3D" id="1.10.10.10">
    <property type="entry name" value="Winged helix-like DNA-binding domain superfamily/Winged helix DNA-binding domain"/>
    <property type="match status" value="1"/>
</dbReference>
<dbReference type="SMART" id="SM00862">
    <property type="entry name" value="Trans_reg_C"/>
    <property type="match status" value="1"/>
</dbReference>
<proteinExistence type="predicted"/>
<name>A0ABQ2FPN0_9DEIO</name>
<dbReference type="InterPro" id="IPR039420">
    <property type="entry name" value="WalR-like"/>
</dbReference>
<protein>
    <submittedName>
        <fullName evidence="9">DNA-binding response regulator</fullName>
    </submittedName>
</protein>
<dbReference type="Pfam" id="PF00486">
    <property type="entry name" value="Trans_reg_C"/>
    <property type="match status" value="1"/>
</dbReference>
<keyword evidence="2" id="KW-0805">Transcription regulation</keyword>
<dbReference type="PANTHER" id="PTHR48111">
    <property type="entry name" value="REGULATOR OF RPOS"/>
    <property type="match status" value="1"/>
</dbReference>
<comment type="caution">
    <text evidence="9">The sequence shown here is derived from an EMBL/GenBank/DDBJ whole genome shotgun (WGS) entry which is preliminary data.</text>
</comment>
<evidence type="ECO:0000259" key="7">
    <source>
        <dbReference type="PROSITE" id="PS50110"/>
    </source>
</evidence>
<keyword evidence="3 6" id="KW-0238">DNA-binding</keyword>